<dbReference type="InterPro" id="IPR027417">
    <property type="entry name" value="P-loop_NTPase"/>
</dbReference>
<reference evidence="4" key="1">
    <citation type="submission" date="2013-11" db="EMBL/GenBank/DDBJ databases">
        <title>The Genome Sequence of Phytophthora parasitica IAC_01/95.</title>
        <authorList>
            <consortium name="The Broad Institute Genomics Platform"/>
            <person name="Russ C."/>
            <person name="Tyler B."/>
            <person name="Panabieres F."/>
            <person name="Shan W."/>
            <person name="Tripathy S."/>
            <person name="Grunwald N."/>
            <person name="Machado M."/>
            <person name="Johnson C.S."/>
            <person name="Arredondo F."/>
            <person name="Hong C."/>
            <person name="Coffey M."/>
            <person name="Young S.K."/>
            <person name="Zeng Q."/>
            <person name="Gargeya S."/>
            <person name="Fitzgerald M."/>
            <person name="Abouelleil A."/>
            <person name="Alvarado L."/>
            <person name="Chapman S.B."/>
            <person name="Gainer-Dewar J."/>
            <person name="Goldberg J."/>
            <person name="Griggs A."/>
            <person name="Gujja S."/>
            <person name="Hansen M."/>
            <person name="Howarth C."/>
            <person name="Imamovic A."/>
            <person name="Ireland A."/>
            <person name="Larimer J."/>
            <person name="McCowan C."/>
            <person name="Murphy C."/>
            <person name="Pearson M."/>
            <person name="Poon T.W."/>
            <person name="Priest M."/>
            <person name="Roberts A."/>
            <person name="Saif S."/>
            <person name="Shea T."/>
            <person name="Sykes S."/>
            <person name="Wortman J."/>
            <person name="Nusbaum C."/>
            <person name="Birren B."/>
        </authorList>
    </citation>
    <scope>NUCLEOTIDE SEQUENCE [LARGE SCALE GENOMIC DNA]</scope>
    <source>
        <strain evidence="4">IAC_01/95</strain>
    </source>
</reference>
<accession>W2M6B4</accession>
<evidence type="ECO:0000256" key="1">
    <source>
        <dbReference type="ARBA" id="ARBA00022448"/>
    </source>
</evidence>
<organism evidence="4">
    <name type="scientific">Phytophthora nicotianae</name>
    <name type="common">Potato buckeye rot agent</name>
    <name type="synonym">Phytophthora parasitica</name>
    <dbReference type="NCBI Taxonomy" id="4792"/>
    <lineage>
        <taxon>Eukaryota</taxon>
        <taxon>Sar</taxon>
        <taxon>Stramenopiles</taxon>
        <taxon>Oomycota</taxon>
        <taxon>Peronosporomycetes</taxon>
        <taxon>Peronosporales</taxon>
        <taxon>Peronosporaceae</taxon>
        <taxon>Phytophthora</taxon>
    </lineage>
</organism>
<dbReference type="VEuPathDB" id="FungiDB:PPTG_06164"/>
<keyword evidence="1" id="KW-0813">Transport</keyword>
<dbReference type="GO" id="GO:0005524">
    <property type="term" value="F:ATP binding"/>
    <property type="evidence" value="ECO:0007669"/>
    <property type="project" value="InterPro"/>
</dbReference>
<dbReference type="AlphaFoldDB" id="W2M6B4"/>
<feature type="region of interest" description="Disordered" evidence="2">
    <location>
        <begin position="1"/>
        <end position="24"/>
    </location>
</feature>
<dbReference type="EMBL" id="KI696440">
    <property type="protein sequence ID" value="ETM31927.1"/>
    <property type="molecule type" value="Genomic_DNA"/>
</dbReference>
<feature type="non-terminal residue" evidence="4">
    <location>
        <position position="159"/>
    </location>
</feature>
<dbReference type="PANTHER" id="PTHR19241">
    <property type="entry name" value="ATP-BINDING CASSETTE TRANSPORTER"/>
    <property type="match status" value="1"/>
</dbReference>
<dbReference type="Pfam" id="PF00005">
    <property type="entry name" value="ABC_tran"/>
    <property type="match status" value="1"/>
</dbReference>
<dbReference type="GO" id="GO:0016887">
    <property type="term" value="F:ATP hydrolysis activity"/>
    <property type="evidence" value="ECO:0007669"/>
    <property type="project" value="InterPro"/>
</dbReference>
<sequence>MPPPSDKGESDNPKQATRTPAEVRDHVGSHMEKAMGESFPQVEIRFRGVSIAVDVVVKDSNDANIELPTLFNAIKTSYHELRSTKNVVKKQILKNVSGTLKPGTMTLVLGQPGSGKSALMKLLSGRFPKDKNISVEGEVTYNGTPAAELQKRLAHLVSY</sequence>
<feature type="domain" description="ABC transporter" evidence="3">
    <location>
        <begin position="93"/>
        <end position="148"/>
    </location>
</feature>
<name>W2M6B4_PHYNI</name>
<dbReference type="Proteomes" id="UP000054532">
    <property type="component" value="Unassembled WGS sequence"/>
</dbReference>
<evidence type="ECO:0000256" key="2">
    <source>
        <dbReference type="SAM" id="MobiDB-lite"/>
    </source>
</evidence>
<dbReference type="SUPFAM" id="SSF52540">
    <property type="entry name" value="P-loop containing nucleoside triphosphate hydrolases"/>
    <property type="match status" value="1"/>
</dbReference>
<evidence type="ECO:0000259" key="3">
    <source>
        <dbReference type="Pfam" id="PF00005"/>
    </source>
</evidence>
<dbReference type="Gene3D" id="3.40.50.300">
    <property type="entry name" value="P-loop containing nucleotide triphosphate hydrolases"/>
    <property type="match status" value="1"/>
</dbReference>
<evidence type="ECO:0000313" key="4">
    <source>
        <dbReference type="EMBL" id="ETM31927.1"/>
    </source>
</evidence>
<protein>
    <recommendedName>
        <fullName evidence="3">ABC transporter domain-containing protein</fullName>
    </recommendedName>
</protein>
<dbReference type="InterPro" id="IPR003439">
    <property type="entry name" value="ABC_transporter-like_ATP-bd"/>
</dbReference>
<feature type="compositionally biased region" description="Basic and acidic residues" evidence="2">
    <location>
        <begin position="1"/>
        <end position="12"/>
    </location>
</feature>
<proteinExistence type="predicted"/>
<gene>
    <name evidence="4" type="ORF">L914_20573</name>
</gene>